<evidence type="ECO:0000313" key="2">
    <source>
        <dbReference type="Proteomes" id="UP001066276"/>
    </source>
</evidence>
<keyword evidence="2" id="KW-1185">Reference proteome</keyword>
<sequence length="82" mass="9009">MPYSQEREHSERASFGNTCSFSRTTNNDCIVVSGSGNCTGSWAVGKTSKRCAEVRGRISDTRWSAQDCAESIQGVTREVENQ</sequence>
<gene>
    <name evidence="1" type="ORF">NDU88_003746</name>
</gene>
<protein>
    <submittedName>
        <fullName evidence="1">Uncharacterized protein</fullName>
    </submittedName>
</protein>
<evidence type="ECO:0000313" key="1">
    <source>
        <dbReference type="EMBL" id="KAJ1125314.1"/>
    </source>
</evidence>
<organism evidence="1 2">
    <name type="scientific">Pleurodeles waltl</name>
    <name type="common">Iberian ribbed newt</name>
    <dbReference type="NCBI Taxonomy" id="8319"/>
    <lineage>
        <taxon>Eukaryota</taxon>
        <taxon>Metazoa</taxon>
        <taxon>Chordata</taxon>
        <taxon>Craniata</taxon>
        <taxon>Vertebrata</taxon>
        <taxon>Euteleostomi</taxon>
        <taxon>Amphibia</taxon>
        <taxon>Batrachia</taxon>
        <taxon>Caudata</taxon>
        <taxon>Salamandroidea</taxon>
        <taxon>Salamandridae</taxon>
        <taxon>Pleurodelinae</taxon>
        <taxon>Pleurodeles</taxon>
    </lineage>
</organism>
<reference evidence="1" key="1">
    <citation type="journal article" date="2022" name="bioRxiv">
        <title>Sequencing and chromosome-scale assembly of the giantPleurodeles waltlgenome.</title>
        <authorList>
            <person name="Brown T."/>
            <person name="Elewa A."/>
            <person name="Iarovenko S."/>
            <person name="Subramanian E."/>
            <person name="Araus A.J."/>
            <person name="Petzold A."/>
            <person name="Susuki M."/>
            <person name="Suzuki K.-i.T."/>
            <person name="Hayashi T."/>
            <person name="Toyoda A."/>
            <person name="Oliveira C."/>
            <person name="Osipova E."/>
            <person name="Leigh N.D."/>
            <person name="Simon A."/>
            <person name="Yun M.H."/>
        </authorList>
    </citation>
    <scope>NUCLEOTIDE SEQUENCE</scope>
    <source>
        <strain evidence="1">20211129_DDA</strain>
        <tissue evidence="1">Liver</tissue>
    </source>
</reference>
<name>A0AAV7PEQ2_PLEWA</name>
<proteinExistence type="predicted"/>
<accession>A0AAV7PEQ2</accession>
<comment type="caution">
    <text evidence="1">The sequence shown here is derived from an EMBL/GenBank/DDBJ whole genome shotgun (WGS) entry which is preliminary data.</text>
</comment>
<dbReference type="AlphaFoldDB" id="A0AAV7PEQ2"/>
<dbReference type="Proteomes" id="UP001066276">
    <property type="component" value="Chromosome 7"/>
</dbReference>
<dbReference type="EMBL" id="JANPWB010000011">
    <property type="protein sequence ID" value="KAJ1125314.1"/>
    <property type="molecule type" value="Genomic_DNA"/>
</dbReference>